<dbReference type="EMBL" id="JAVDWO010000005">
    <property type="protein sequence ID" value="MDR7192706.1"/>
    <property type="molecule type" value="Genomic_DNA"/>
</dbReference>
<feature type="compositionally biased region" description="Low complexity" evidence="1">
    <location>
        <begin position="918"/>
        <end position="931"/>
    </location>
</feature>
<gene>
    <name evidence="2" type="ORF">J2W68_001422</name>
</gene>
<dbReference type="Proteomes" id="UP001256588">
    <property type="component" value="Unassembled WGS sequence"/>
</dbReference>
<evidence type="ECO:0008006" key="4">
    <source>
        <dbReference type="Google" id="ProtNLM"/>
    </source>
</evidence>
<evidence type="ECO:0000313" key="2">
    <source>
        <dbReference type="EMBL" id="MDR7192706.1"/>
    </source>
</evidence>
<feature type="region of interest" description="Disordered" evidence="1">
    <location>
        <begin position="1"/>
        <end position="27"/>
    </location>
</feature>
<name>A0ABU1XVC3_9GAMM</name>
<sequence length="937" mass="97595">MAGPWERYQQTGIDRSRPIIENGDGSFSTERTITASFDEGGREVFYNIPTIVNGRDVGEDEAIRLYRAGQNSPVGQFGSLGEAESAAVRRSNEIGNLRGGDREGPWSKYQAASSAPALEIDITGGTPVPAAEFDQSTPASGELRGLGLSARSTVQGVGSLLGALGGDALNAYVVNPIQSAVTGQDVPFQSFRDIAGGWADRAGLPAPENSRERVLGDVGEALTGTGLTMGIGGGLNALAGIGRSAAGPVGVNHLARLAQAPAAPPSRLGQLLTAQPVLQATSAGAGSAASSVVRESGGGTAAQISAGLLGGLAPGAMSIPASAIPGFRQAGTVPYAAGQGARSLLRGTNADGSQRSAADVATTVNHFAAAGTTPSVGQAGGSRVGAALETYLGNVPGGAGRMARFGEQQSREVSERIDQLAGNLSGRGAQDRTAVGRSVIEGVAGDSPTSFIPRTRVVADRLYQRVEQAIPQGTRVDVGATRKELADLNASIEGAPNVSRFFQNARIQGIEGALLEDTGGVSGVLSRPQMREQADSMRTQLRTEAATQRQALNEYEQQVRGQLEAQAQSVAAESRRMASLGFGGNLRQPMSQAQIDDAVRAEMSRFPKPITSADIDLQVNDWLVGQADNRLPYEALSKLRTLVGNEIDNYSLVDNVPRSKWKSLYGALSKDMEVAASTPDAKQAWQRANSYYNARIKRLEDIDAVVSRAGGPERVYAAAFGDVKHGGTTIRQVMQSLPKGSQRELTAAFVRRMGQAINSQQDADGAVFSMSTFLTRWNEISPEAKRAIFDRHGLGFSHNMDKIARMASSSRQASQVFHNTSGTSRLSALIAQLSGTAATAGTALATGNIGVAALALAGSSGSAVGANWGARMMTNPRAVAWLASNGEKPVGELLGQIQVLRQAAERSGDDELLEIAEGLEAASSEAGAPAGRRSSPR</sequence>
<evidence type="ECO:0000256" key="1">
    <source>
        <dbReference type="SAM" id="MobiDB-lite"/>
    </source>
</evidence>
<accession>A0ABU1XVC3</accession>
<proteinExistence type="predicted"/>
<dbReference type="RefSeq" id="WP_310234003.1">
    <property type="nucleotide sequence ID" value="NZ_JAVDWO010000005.1"/>
</dbReference>
<comment type="caution">
    <text evidence="2">The sequence shown here is derived from an EMBL/GenBank/DDBJ whole genome shotgun (WGS) entry which is preliminary data.</text>
</comment>
<protein>
    <recommendedName>
        <fullName evidence="4">Large polyvalent protein associated domain-containing protein</fullName>
    </recommendedName>
</protein>
<reference evidence="2 3" key="1">
    <citation type="submission" date="2023-07" db="EMBL/GenBank/DDBJ databases">
        <title>Sorghum-associated microbial communities from plants grown in Nebraska, USA.</title>
        <authorList>
            <person name="Schachtman D."/>
        </authorList>
    </citation>
    <scope>NUCLEOTIDE SEQUENCE [LARGE SCALE GENOMIC DNA]</scope>
    <source>
        <strain evidence="2 3">4099</strain>
    </source>
</reference>
<keyword evidence="3" id="KW-1185">Reference proteome</keyword>
<evidence type="ECO:0000313" key="3">
    <source>
        <dbReference type="Proteomes" id="UP001256588"/>
    </source>
</evidence>
<organism evidence="2 3">
    <name type="scientific">Luteimonas terrae</name>
    <dbReference type="NCBI Taxonomy" id="1530191"/>
    <lineage>
        <taxon>Bacteria</taxon>
        <taxon>Pseudomonadati</taxon>
        <taxon>Pseudomonadota</taxon>
        <taxon>Gammaproteobacteria</taxon>
        <taxon>Lysobacterales</taxon>
        <taxon>Lysobacteraceae</taxon>
        <taxon>Luteimonas</taxon>
    </lineage>
</organism>
<feature type="region of interest" description="Disordered" evidence="1">
    <location>
        <begin position="918"/>
        <end position="937"/>
    </location>
</feature>